<dbReference type="InterPro" id="IPR015904">
    <property type="entry name" value="Sulphide_quinone_reductase"/>
</dbReference>
<dbReference type="RefSeq" id="WP_096409567.1">
    <property type="nucleotide sequence ID" value="NZ_AP017372.2"/>
</dbReference>
<dbReference type="Gene3D" id="3.50.50.100">
    <property type="match status" value="1"/>
</dbReference>
<keyword evidence="4" id="KW-1185">Reference proteome</keyword>
<dbReference type="InterPro" id="IPR006311">
    <property type="entry name" value="TAT_signal"/>
</dbReference>
<dbReference type="OrthoDB" id="9802771at2"/>
<dbReference type="EMBL" id="AP017372">
    <property type="protein sequence ID" value="BAU58162.2"/>
    <property type="molecule type" value="Genomic_DNA"/>
</dbReference>
<dbReference type="KEGG" id="hhk:HH1059_14580"/>
<evidence type="ECO:0000313" key="4">
    <source>
        <dbReference type="Proteomes" id="UP000218890"/>
    </source>
</evidence>
<dbReference type="PANTHER" id="PTHR10632:SF2">
    <property type="entry name" value="SULFIDE:QUINONE OXIDOREDUCTASE, MITOCHONDRIAL"/>
    <property type="match status" value="1"/>
</dbReference>
<dbReference type="InterPro" id="IPR023753">
    <property type="entry name" value="FAD/NAD-binding_dom"/>
</dbReference>
<dbReference type="AlphaFoldDB" id="A0A0X8X9V5"/>
<evidence type="ECO:0000256" key="1">
    <source>
        <dbReference type="ARBA" id="ARBA00022729"/>
    </source>
</evidence>
<dbReference type="Pfam" id="PF07992">
    <property type="entry name" value="Pyr_redox_2"/>
    <property type="match status" value="1"/>
</dbReference>
<proteinExistence type="predicted"/>
<reference evidence="3" key="1">
    <citation type="submission" date="2016-02" db="EMBL/GenBank/DDBJ databases">
        <title>Halorhodospira halochloris DSM-1059 complete genome, version 2.</title>
        <authorList>
            <person name="Tsukatani Y."/>
        </authorList>
    </citation>
    <scope>NUCLEOTIDE SEQUENCE</scope>
    <source>
        <strain evidence="3">DSM 1059</strain>
    </source>
</reference>
<dbReference type="GO" id="GO:0071949">
    <property type="term" value="F:FAD binding"/>
    <property type="evidence" value="ECO:0007669"/>
    <property type="project" value="TreeGrafter"/>
</dbReference>
<dbReference type="PANTHER" id="PTHR10632">
    <property type="entry name" value="SULFIDE:QUINONE OXIDOREDUCTASE"/>
    <property type="match status" value="1"/>
</dbReference>
<dbReference type="PROSITE" id="PS51318">
    <property type="entry name" value="TAT"/>
    <property type="match status" value="1"/>
</dbReference>
<dbReference type="SUPFAM" id="SSF51905">
    <property type="entry name" value="FAD/NAD(P)-binding domain"/>
    <property type="match status" value="2"/>
</dbReference>
<protein>
    <submittedName>
        <fullName evidence="3">FAD-dependent pyridine nucleotide-disulphide oxidoreductase</fullName>
    </submittedName>
</protein>
<sequence length="461" mass="51403">MSRDHPSQPPREGQSNLIEVASRRDFLKLSGVGGGALAAGAMGAPGLLYSAPSRAVSTNARIVIVGAGAAGLAAANRFSRRLDGAEITVIDRREPHYYQPGLTLVATGIWEKGKTEDSNDRYMPNDVRWVKAMVEEYDPENNRLVTDEGDTIEYDYLVVATGLELRFDRIEGMSADLIGTNGIGCVYDTPDNAQRTWDALEPFTREGGKALFVRPPGGIKCAGAPLKMMMITEHRLRQQQTRENSDIKYFVPGDGLFSQPDIEDYLRDHLPNERGIDINWHHQVKAIDPENRRITFDSDEEGEYTEDYDFIHLPPPMSAPKPIRESDLAAKEGPYADGGWLEVDKYTLRHKRYSNVFGAGDVCGVPISKTSASAKNMNPVVVQNIIDDIEGRECSAEYDGYTSCPLITEIGRAILLEFNYDLDMVPTVPLINPYRPHWVGWVMKVEFLQPMYNAVLRGRFA</sequence>
<dbReference type="Proteomes" id="UP000218890">
    <property type="component" value="Chromosome"/>
</dbReference>
<name>A0A0X8X9V5_HALHR</name>
<accession>A0A0X8X9V5</accession>
<feature type="domain" description="FAD/NAD(P)-binding" evidence="2">
    <location>
        <begin position="61"/>
        <end position="180"/>
    </location>
</feature>
<dbReference type="InterPro" id="IPR036188">
    <property type="entry name" value="FAD/NAD-bd_sf"/>
</dbReference>
<dbReference type="NCBIfam" id="TIGR01409">
    <property type="entry name" value="TAT_signal_seq"/>
    <property type="match status" value="1"/>
</dbReference>
<dbReference type="InterPro" id="IPR019546">
    <property type="entry name" value="TAT_signal_bac_arc"/>
</dbReference>
<evidence type="ECO:0000259" key="2">
    <source>
        <dbReference type="Pfam" id="PF07992"/>
    </source>
</evidence>
<organism evidence="3 4">
    <name type="scientific">Halorhodospira halochloris</name>
    <name type="common">Ectothiorhodospira halochloris</name>
    <dbReference type="NCBI Taxonomy" id="1052"/>
    <lineage>
        <taxon>Bacteria</taxon>
        <taxon>Pseudomonadati</taxon>
        <taxon>Pseudomonadota</taxon>
        <taxon>Gammaproteobacteria</taxon>
        <taxon>Chromatiales</taxon>
        <taxon>Ectothiorhodospiraceae</taxon>
        <taxon>Halorhodospira</taxon>
    </lineage>
</organism>
<dbReference type="GO" id="GO:0070224">
    <property type="term" value="F:sulfide:quinone oxidoreductase activity"/>
    <property type="evidence" value="ECO:0007669"/>
    <property type="project" value="TreeGrafter"/>
</dbReference>
<gene>
    <name evidence="3" type="ORF">HH1059_14580</name>
</gene>
<keyword evidence="1" id="KW-0732">Signal</keyword>
<evidence type="ECO:0000313" key="3">
    <source>
        <dbReference type="EMBL" id="BAU58162.2"/>
    </source>
</evidence>
<dbReference type="GO" id="GO:0070221">
    <property type="term" value="P:sulfide oxidation, using sulfide:quinone oxidoreductase"/>
    <property type="evidence" value="ECO:0007669"/>
    <property type="project" value="TreeGrafter"/>
</dbReference>